<evidence type="ECO:0000313" key="5">
    <source>
        <dbReference type="Proteomes" id="UP000315017"/>
    </source>
</evidence>
<dbReference type="KEGG" id="aagg:ETAA8_19520"/>
<name>A0A517Y9G0_9BACT</name>
<dbReference type="SUPFAM" id="SSF143968">
    <property type="entry name" value="UbiD C-terminal domain-like"/>
    <property type="match status" value="2"/>
</dbReference>
<accession>A0A517Y9G0</accession>
<keyword evidence="5" id="KW-1185">Reference proteome</keyword>
<gene>
    <name evidence="4" type="ORF">ETAA8_19520</name>
</gene>
<dbReference type="GO" id="GO:0005737">
    <property type="term" value="C:cytoplasm"/>
    <property type="evidence" value="ECO:0007669"/>
    <property type="project" value="TreeGrafter"/>
</dbReference>
<dbReference type="InterPro" id="IPR049383">
    <property type="entry name" value="UbiD-like_N"/>
</dbReference>
<evidence type="ECO:0000259" key="3">
    <source>
        <dbReference type="Pfam" id="PF20696"/>
    </source>
</evidence>
<evidence type="ECO:0000259" key="2">
    <source>
        <dbReference type="Pfam" id="PF20695"/>
    </source>
</evidence>
<organism evidence="4 5">
    <name type="scientific">Anatilimnocola aggregata</name>
    <dbReference type="NCBI Taxonomy" id="2528021"/>
    <lineage>
        <taxon>Bacteria</taxon>
        <taxon>Pseudomonadati</taxon>
        <taxon>Planctomycetota</taxon>
        <taxon>Planctomycetia</taxon>
        <taxon>Pirellulales</taxon>
        <taxon>Pirellulaceae</taxon>
        <taxon>Anatilimnocola</taxon>
    </lineage>
</organism>
<sequence>MSSLRQLMIELVQAGHAVRWEHEVDGRLEAAEIQRRVYARSGPAIWFTRVKNCRFEAVSNLFGTIERARYLFRHSYEAVRRAIELKIEPAAALRQPWRYWSAPFTAWHMQPKLVRGGPVFAQRINIGDLPQIQSWPGDGGPFITLPQVFTEDPRLPGLAHSNLGMYRVQLSGNSYAQDREIGLHYQIHRGIGVHHAAALANGEPLRVNIFVGGHPAMSLAAVMPLPEGMSELSFAGALAGERIRMANRATPSGNNLPVYADADFCIRGVIRPGRNLPEGPFGDHLGYYSLAHDFPVLEVEEVLARKDAIWPFTVVGRPPQEDTTFGQLIHELTGPIIPTVVPGVQQVHAVDAAGVHPLLLAVGSERYMPFHANPQPQELLTQACAILGQGQMSLAKYLLIANQADDTALDTHDEGAFLQHILKRVDWRRDLHFHTCTTIDTLDYSGDGLNRGSKVVIAAVGPPRRTLATQVPTELRLPEGYSSPRFALPGVIAVSGPPIQPQPSFQQRPEQPIAATWQQTVERFCEQLKLSSRPEELVEQIPLIVIVDDSDFASRTLGNFLWVTFTRSNPAADIYGVGAATMNKHWGCIGPLVIDARIKPHHAPPLIEDPAVSKRVDALAAQGGPLAKWL</sequence>
<dbReference type="InterPro" id="IPR049381">
    <property type="entry name" value="UbiD-like_C"/>
</dbReference>
<dbReference type="Gene3D" id="3.40.1670.10">
    <property type="entry name" value="UbiD C-terminal domain-like"/>
    <property type="match status" value="1"/>
</dbReference>
<reference evidence="4 5" key="1">
    <citation type="submission" date="2019-02" db="EMBL/GenBank/DDBJ databases">
        <title>Deep-cultivation of Planctomycetes and their phenomic and genomic characterization uncovers novel biology.</title>
        <authorList>
            <person name="Wiegand S."/>
            <person name="Jogler M."/>
            <person name="Boedeker C."/>
            <person name="Pinto D."/>
            <person name="Vollmers J."/>
            <person name="Rivas-Marin E."/>
            <person name="Kohn T."/>
            <person name="Peeters S.H."/>
            <person name="Heuer A."/>
            <person name="Rast P."/>
            <person name="Oberbeckmann S."/>
            <person name="Bunk B."/>
            <person name="Jeske O."/>
            <person name="Meyerdierks A."/>
            <person name="Storesund J.E."/>
            <person name="Kallscheuer N."/>
            <person name="Luecker S."/>
            <person name="Lage O.M."/>
            <person name="Pohl T."/>
            <person name="Merkel B.J."/>
            <person name="Hornburger P."/>
            <person name="Mueller R.-W."/>
            <person name="Bruemmer F."/>
            <person name="Labrenz M."/>
            <person name="Spormann A.M."/>
            <person name="Op den Camp H."/>
            <person name="Overmann J."/>
            <person name="Amann R."/>
            <person name="Jetten M.S.M."/>
            <person name="Mascher T."/>
            <person name="Medema M.H."/>
            <person name="Devos D.P."/>
            <person name="Kaster A.-K."/>
            <person name="Ovreas L."/>
            <person name="Rohde M."/>
            <person name="Galperin M.Y."/>
            <person name="Jogler C."/>
        </authorList>
    </citation>
    <scope>NUCLEOTIDE SEQUENCE [LARGE SCALE GENOMIC DNA]</scope>
    <source>
        <strain evidence="4 5">ETA_A8</strain>
    </source>
</reference>
<feature type="domain" description="3-octaprenyl-4-hydroxybenzoate carboxy-lyase-like C-terminal" evidence="3">
    <location>
        <begin position="324"/>
        <end position="459"/>
    </location>
</feature>
<dbReference type="Proteomes" id="UP000315017">
    <property type="component" value="Chromosome"/>
</dbReference>
<dbReference type="EC" id="4.1.1.61" evidence="4"/>
<dbReference type="GO" id="GO:0018799">
    <property type="term" value="F:4-hydroxybenzoate decarboxylase activity"/>
    <property type="evidence" value="ECO:0007669"/>
    <property type="project" value="UniProtKB-EC"/>
</dbReference>
<dbReference type="PANTHER" id="PTHR30108">
    <property type="entry name" value="3-OCTAPRENYL-4-HYDROXYBENZOATE CARBOXY-LYASE-RELATED"/>
    <property type="match status" value="1"/>
</dbReference>
<dbReference type="SUPFAM" id="SSF50475">
    <property type="entry name" value="FMN-binding split barrel"/>
    <property type="match status" value="1"/>
</dbReference>
<dbReference type="InterPro" id="IPR002830">
    <property type="entry name" value="UbiD"/>
</dbReference>
<dbReference type="PANTHER" id="PTHR30108:SF7">
    <property type="entry name" value="3-POLYPRENYL-4-HYDROXYBENZOATE DECARBOXYLASE"/>
    <property type="match status" value="1"/>
</dbReference>
<protein>
    <submittedName>
        <fullName evidence="4">4-hydroxybenzoate decarboxylase subunit C</fullName>
        <ecNumber evidence="4">4.1.1.61</ecNumber>
    </submittedName>
</protein>
<evidence type="ECO:0000313" key="4">
    <source>
        <dbReference type="EMBL" id="QDU26868.1"/>
    </source>
</evidence>
<dbReference type="InterPro" id="IPR048304">
    <property type="entry name" value="UbiD_Rift_dom"/>
</dbReference>
<dbReference type="RefSeq" id="WP_145087738.1">
    <property type="nucleotide sequence ID" value="NZ_CP036274.1"/>
</dbReference>
<dbReference type="Pfam" id="PF01977">
    <property type="entry name" value="UbiD"/>
    <property type="match status" value="1"/>
</dbReference>
<dbReference type="AlphaFoldDB" id="A0A517Y9G0"/>
<keyword evidence="4" id="KW-0456">Lyase</keyword>
<dbReference type="OrthoDB" id="9809841at2"/>
<feature type="domain" description="3-octaprenyl-4-hydroxybenzoate carboxy-lyase-like Rift-related" evidence="1">
    <location>
        <begin position="122"/>
        <end position="318"/>
    </location>
</feature>
<feature type="domain" description="3-octaprenyl-4-hydroxybenzoate carboxy-lyase-like N-terminal" evidence="2">
    <location>
        <begin position="11"/>
        <end position="84"/>
    </location>
</feature>
<dbReference type="Pfam" id="PF20695">
    <property type="entry name" value="UbiD_N"/>
    <property type="match status" value="1"/>
</dbReference>
<evidence type="ECO:0000259" key="1">
    <source>
        <dbReference type="Pfam" id="PF01977"/>
    </source>
</evidence>
<dbReference type="Pfam" id="PF20696">
    <property type="entry name" value="UbiD_C"/>
    <property type="match status" value="1"/>
</dbReference>
<dbReference type="EMBL" id="CP036274">
    <property type="protein sequence ID" value="QDU26868.1"/>
    <property type="molecule type" value="Genomic_DNA"/>
</dbReference>
<proteinExistence type="predicted"/>